<keyword evidence="2" id="KW-0964">Secreted</keyword>
<dbReference type="PROSITE" id="PS50041">
    <property type="entry name" value="C_TYPE_LECTIN_2"/>
    <property type="match status" value="1"/>
</dbReference>
<dbReference type="Gene3D" id="3.10.100.10">
    <property type="entry name" value="Mannose-Binding Protein A, subunit A"/>
    <property type="match status" value="1"/>
</dbReference>
<reference evidence="8" key="1">
    <citation type="submission" date="2025-08" db="UniProtKB">
        <authorList>
            <consortium name="RefSeq"/>
        </authorList>
    </citation>
    <scope>IDENTIFICATION</scope>
</reference>
<accession>A0A3Q0HGH3</accession>
<dbReference type="PANTHER" id="PTHR22799">
    <property type="entry name" value="TETRANECTIN-RELATED"/>
    <property type="match status" value="1"/>
</dbReference>
<evidence type="ECO:0000256" key="3">
    <source>
        <dbReference type="ARBA" id="ARBA00022729"/>
    </source>
</evidence>
<dbReference type="InParanoid" id="A0A3Q0HGH3"/>
<sequence>MMLSPQLFHVTTALTLLLVTSYAEKEYIGICGKGNQGKKAIILTKQLIEYGGKLFATNGKSADFETIFNMCKNAGGFIASPKNKGENNAILEFVRHFNPYAYLGIKESLSPGEFLYLDGTELSYTNWYPGEPSDRRTEACAEMYIDGTWNDKKMQLPSPVCEF</sequence>
<evidence type="ECO:0000256" key="2">
    <source>
        <dbReference type="ARBA" id="ARBA00022525"/>
    </source>
</evidence>
<dbReference type="GO" id="GO:0030246">
    <property type="term" value="F:carbohydrate binding"/>
    <property type="evidence" value="ECO:0007669"/>
    <property type="project" value="UniProtKB-KW"/>
</dbReference>
<evidence type="ECO:0000256" key="1">
    <source>
        <dbReference type="ARBA" id="ARBA00004613"/>
    </source>
</evidence>
<evidence type="ECO:0000256" key="4">
    <source>
        <dbReference type="ARBA" id="ARBA00022734"/>
    </source>
</evidence>
<dbReference type="SMART" id="SM00034">
    <property type="entry name" value="CLECT"/>
    <property type="match status" value="1"/>
</dbReference>
<organism evidence="7 8">
    <name type="scientific">Alligator sinensis</name>
    <name type="common">Chinese alligator</name>
    <dbReference type="NCBI Taxonomy" id="38654"/>
    <lineage>
        <taxon>Eukaryota</taxon>
        <taxon>Metazoa</taxon>
        <taxon>Chordata</taxon>
        <taxon>Craniata</taxon>
        <taxon>Vertebrata</taxon>
        <taxon>Euteleostomi</taxon>
        <taxon>Archelosauria</taxon>
        <taxon>Archosauria</taxon>
        <taxon>Crocodylia</taxon>
        <taxon>Alligatoridae</taxon>
        <taxon>Alligatorinae</taxon>
        <taxon>Alligator</taxon>
    </lineage>
</organism>
<dbReference type="InterPro" id="IPR001304">
    <property type="entry name" value="C-type_lectin-like"/>
</dbReference>
<dbReference type="SUPFAM" id="SSF56436">
    <property type="entry name" value="C-type lectin-like"/>
    <property type="match status" value="1"/>
</dbReference>
<dbReference type="RefSeq" id="XP_025071039.1">
    <property type="nucleotide sequence ID" value="XM_025215254.1"/>
</dbReference>
<keyword evidence="7" id="KW-1185">Reference proteome</keyword>
<evidence type="ECO:0000313" key="8">
    <source>
        <dbReference type="RefSeq" id="XP_025071039.1"/>
    </source>
</evidence>
<dbReference type="GO" id="GO:0008083">
    <property type="term" value="F:growth factor activity"/>
    <property type="evidence" value="ECO:0007669"/>
    <property type="project" value="TreeGrafter"/>
</dbReference>
<dbReference type="InterPro" id="IPR051663">
    <property type="entry name" value="CLec_Tetranectin-domain"/>
</dbReference>
<dbReference type="GO" id="GO:0005615">
    <property type="term" value="C:extracellular space"/>
    <property type="evidence" value="ECO:0007669"/>
    <property type="project" value="TreeGrafter"/>
</dbReference>
<dbReference type="GO" id="GO:0001503">
    <property type="term" value="P:ossification"/>
    <property type="evidence" value="ECO:0007669"/>
    <property type="project" value="TreeGrafter"/>
</dbReference>
<keyword evidence="3 5" id="KW-0732">Signal</keyword>
<dbReference type="InterPro" id="IPR016187">
    <property type="entry name" value="CTDL_fold"/>
</dbReference>
<proteinExistence type="predicted"/>
<feature type="signal peptide" evidence="5">
    <location>
        <begin position="1"/>
        <end position="23"/>
    </location>
</feature>
<dbReference type="Proteomes" id="UP000189705">
    <property type="component" value="Unplaced"/>
</dbReference>
<evidence type="ECO:0000313" key="7">
    <source>
        <dbReference type="Proteomes" id="UP000189705"/>
    </source>
</evidence>
<dbReference type="GeneID" id="112551868"/>
<gene>
    <name evidence="8" type="primary">LOC112551868</name>
</gene>
<feature type="domain" description="C-type lectin" evidence="6">
    <location>
        <begin position="50"/>
        <end position="151"/>
    </location>
</feature>
<protein>
    <submittedName>
        <fullName evidence="8">Pulmonary surfactant-associated protein A-like</fullName>
    </submittedName>
</protein>
<dbReference type="PANTHER" id="PTHR22799:SF1">
    <property type="entry name" value="C-TYPE LECTIN DOMAIN FAMILY 11 MEMBER A"/>
    <property type="match status" value="1"/>
</dbReference>
<dbReference type="AlphaFoldDB" id="A0A3Q0HGH3"/>
<dbReference type="STRING" id="38654.A0A3Q0HGH3"/>
<dbReference type="InterPro" id="IPR016186">
    <property type="entry name" value="C-type_lectin-like/link_sf"/>
</dbReference>
<evidence type="ECO:0000259" key="6">
    <source>
        <dbReference type="PROSITE" id="PS50041"/>
    </source>
</evidence>
<dbReference type="Pfam" id="PF00059">
    <property type="entry name" value="Lectin_C"/>
    <property type="match status" value="1"/>
</dbReference>
<name>A0A3Q0HGH3_ALLSI</name>
<dbReference type="KEGG" id="asn:112551868"/>
<evidence type="ECO:0000256" key="5">
    <source>
        <dbReference type="SAM" id="SignalP"/>
    </source>
</evidence>
<keyword evidence="4" id="KW-0430">Lectin</keyword>
<feature type="chain" id="PRO_5018018554" evidence="5">
    <location>
        <begin position="24"/>
        <end position="163"/>
    </location>
</feature>
<comment type="subcellular location">
    <subcellularLocation>
        <location evidence="1">Secreted</location>
    </subcellularLocation>
</comment>